<sequence>MSVACIAPVFADDSVGPDFSSLTSSVNFGSVITAVLGIAAGIMGLTMAVVGAKKLIGFFRGS</sequence>
<accession>A0A5Y3XC22</accession>
<protein>
    <submittedName>
        <fullName evidence="2">Uncharacterized protein</fullName>
    </submittedName>
</protein>
<evidence type="ECO:0000313" key="2">
    <source>
        <dbReference type="EMBL" id="ECJ4506568.1"/>
    </source>
</evidence>
<evidence type="ECO:0000256" key="1">
    <source>
        <dbReference type="SAM" id="Phobius"/>
    </source>
</evidence>
<reference evidence="2" key="1">
    <citation type="submission" date="2018-06" db="EMBL/GenBank/DDBJ databases">
        <authorList>
            <person name="Ashton P.M."/>
            <person name="Dallman T."/>
            <person name="Nair S."/>
            <person name="De Pinna E."/>
            <person name="Peters T."/>
            <person name="Grant K."/>
        </authorList>
    </citation>
    <scope>NUCLEOTIDE SEQUENCE [LARGE SCALE GENOMIC DNA]</scope>
    <source>
        <strain evidence="2">318584</strain>
    </source>
</reference>
<gene>
    <name evidence="2" type="ORF">DNU24_12780</name>
</gene>
<organism evidence="2">
    <name type="scientific">Salmonella enterica subsp. salamae</name>
    <dbReference type="NCBI Taxonomy" id="59202"/>
    <lineage>
        <taxon>Bacteria</taxon>
        <taxon>Pseudomonadati</taxon>
        <taxon>Pseudomonadota</taxon>
        <taxon>Gammaproteobacteria</taxon>
        <taxon>Enterobacterales</taxon>
        <taxon>Enterobacteriaceae</taxon>
        <taxon>Salmonella</taxon>
    </lineage>
</organism>
<dbReference type="EMBL" id="AAIYKG010000011">
    <property type="protein sequence ID" value="ECJ4506568.1"/>
    <property type="molecule type" value="Genomic_DNA"/>
</dbReference>
<dbReference type="Proteomes" id="UP000839747">
    <property type="component" value="Unassembled WGS sequence"/>
</dbReference>
<proteinExistence type="predicted"/>
<keyword evidence="1" id="KW-1133">Transmembrane helix</keyword>
<dbReference type="AlphaFoldDB" id="A0A5Y3XC22"/>
<name>A0A5Y3XC22_SALER</name>
<keyword evidence="1" id="KW-0812">Transmembrane</keyword>
<keyword evidence="1" id="KW-0472">Membrane</keyword>
<feature type="transmembrane region" description="Helical" evidence="1">
    <location>
        <begin position="27"/>
        <end position="50"/>
    </location>
</feature>
<comment type="caution">
    <text evidence="2">The sequence shown here is derived from an EMBL/GenBank/DDBJ whole genome shotgun (WGS) entry which is preliminary data.</text>
</comment>